<feature type="compositionally biased region" description="Polar residues" evidence="1">
    <location>
        <begin position="868"/>
        <end position="891"/>
    </location>
</feature>
<dbReference type="Proteomes" id="UP000827549">
    <property type="component" value="Chromosome 7"/>
</dbReference>
<keyword evidence="3" id="KW-1185">Reference proteome</keyword>
<feature type="region of interest" description="Disordered" evidence="1">
    <location>
        <begin position="1096"/>
        <end position="1115"/>
    </location>
</feature>
<sequence>MSDFPFVSATSANAIISELRPTILSGPALGHVNAILDEVLVSIIEASASLNPADLRTKGFPAVFAEAASEQHASVGSLGRAAIGEAEVEIRSWYEAHPSARDGFRGFPPRGNGRGLTEEAERRKKEFPVAEAVELMRLKTSSFSTFAPEPSPPQHDVDSTFALWQQAGGDIGEETVSPAALWLTAVLEHICEHILSKLTQVLGRDCVSTTADTADLYTAICEDDSMYAIFTRMKVRTKLEQEARGMAGPKRPFRSTSGPSPTVEPAVSPDGSFASLPASNRDDYRLHKKYGSTGASSTNRPASDQFARVPLATNSKPPPVPSSGQHKRASSVLSLSARQIIGAWQQGQDETDKSSKRLSVGQAEDDFDALIRSGETMRVSLTPSRLSTFDPSFISSNMRDKRNSGATSDYISAQQSSSESSLLSSNSTQASTAESGMVTGASQRVAAGRSLSAATAKAGTVRRSTIEENEEEGTNAEPEVETLKAEPEAYQSTSPATGSSSASGSGSGSGGTQVDTPTPRGSLLRLPATAVASEPTNSPHSSPGAVHDSPRAASEGADENNGTQTVRLRAKPASVRDRGNTGDLSDFLKNTAPVEYIKGTAPAEPAVEASSSTTLPQVQVNNEPVVDKGIENIAVKKKGPRFKAIMSRMSVQKKDKKDDDPGIKAWAEKTLVPSPSNQTLKSHGMNGGDKSQLCSKKSSSSFASASTLMPPALSPAASIDSVGSTPLTTREVLRKPSLVRKWAAQVTAGEPNRRRSRSPLMPNSPMLGSEQQHGEDEELGDTLTEEPASMETSEVGLGLGSPAVIHSRATNGHISTIEESDYYEDSLGAAGTRDTIETSATLDTMATIDTVDRGPQGPEQALAVLTAASKSNSPVTTPSTPDERFQTSALPSKSSKSKSIASGRSSLVFSSSVQYGDNEDGEEERAAAASTHGTTSATESPSIDSVPPASALPARVSHKKARSRHSSYASLSRRPEPVEPGKNFVDVADLVPLRQLLDHATTARECQLLLDAILSQLGVPRGEILGGTVAHPDDRVVAWLLSGREGPVGDITPVHPKSHSRASSYAGGHGRTSSKHMPSSRSASSLSGRRRIAPEAANKNLPALPPPSPLGEEAPALTPIATAPVTPEPAPVTRTPVVSPPSRKQPIAIEIGATAGEIDSARKADARRARRASAPLMSPSPDLGLTSSPKLASALEVPSPRM</sequence>
<feature type="region of interest" description="Disordered" evidence="1">
    <location>
        <begin position="310"/>
        <end position="332"/>
    </location>
</feature>
<feature type="region of interest" description="Disordered" evidence="1">
    <location>
        <begin position="386"/>
        <end position="586"/>
    </location>
</feature>
<feature type="region of interest" description="Disordered" evidence="1">
    <location>
        <begin position="104"/>
        <end position="123"/>
    </location>
</feature>
<name>A0AAF0YFU0_9TREE</name>
<feature type="compositionally biased region" description="Low complexity" evidence="1">
    <location>
        <begin position="927"/>
        <end position="940"/>
    </location>
</feature>
<dbReference type="RefSeq" id="XP_062631874.1">
    <property type="nucleotide sequence ID" value="XM_062775890.1"/>
</dbReference>
<feature type="compositionally biased region" description="Polar residues" evidence="1">
    <location>
        <begin position="386"/>
        <end position="397"/>
    </location>
</feature>
<feature type="compositionally biased region" description="Basic residues" evidence="1">
    <location>
        <begin position="956"/>
        <end position="965"/>
    </location>
</feature>
<feature type="region of interest" description="Disordered" evidence="1">
    <location>
        <begin position="1050"/>
        <end position="1089"/>
    </location>
</feature>
<feature type="compositionally biased region" description="Low complexity" evidence="1">
    <location>
        <begin position="412"/>
        <end position="433"/>
    </location>
</feature>
<gene>
    <name evidence="2" type="ORF">LOC62_07G009335</name>
</gene>
<feature type="compositionally biased region" description="Low complexity" evidence="1">
    <location>
        <begin position="492"/>
        <end position="504"/>
    </location>
</feature>
<dbReference type="AlphaFoldDB" id="A0AAF0YFU0"/>
<feature type="region of interest" description="Disordered" evidence="1">
    <location>
        <begin position="647"/>
        <end position="723"/>
    </location>
</feature>
<dbReference type="GO" id="GO:0046982">
    <property type="term" value="F:protein heterodimerization activity"/>
    <property type="evidence" value="ECO:0007669"/>
    <property type="project" value="InterPro"/>
</dbReference>
<dbReference type="Gene3D" id="1.10.20.10">
    <property type="entry name" value="Histone, subunit A"/>
    <property type="match status" value="1"/>
</dbReference>
<evidence type="ECO:0000313" key="2">
    <source>
        <dbReference type="EMBL" id="WOO85848.1"/>
    </source>
</evidence>
<feature type="compositionally biased region" description="Low complexity" evidence="1">
    <location>
        <begin position="695"/>
        <end position="706"/>
    </location>
</feature>
<feature type="region of interest" description="Disordered" evidence="1">
    <location>
        <begin position="1122"/>
        <end position="1202"/>
    </location>
</feature>
<dbReference type="EMBL" id="CP086720">
    <property type="protein sequence ID" value="WOO85848.1"/>
    <property type="molecule type" value="Genomic_DNA"/>
</dbReference>
<feature type="region of interest" description="Disordered" evidence="1">
    <location>
        <begin position="743"/>
        <end position="801"/>
    </location>
</feature>
<feature type="compositionally biased region" description="Basic and acidic residues" evidence="1">
    <location>
        <begin position="652"/>
        <end position="662"/>
    </location>
</feature>
<feature type="compositionally biased region" description="Acidic residues" evidence="1">
    <location>
        <begin position="775"/>
        <end position="784"/>
    </location>
</feature>
<feature type="region of interest" description="Disordered" evidence="1">
    <location>
        <begin position="241"/>
        <end position="279"/>
    </location>
</feature>
<evidence type="ECO:0000256" key="1">
    <source>
        <dbReference type="SAM" id="MobiDB-lite"/>
    </source>
</evidence>
<accession>A0AAF0YFU0</accession>
<reference evidence="2" key="1">
    <citation type="submission" date="2023-10" db="EMBL/GenBank/DDBJ databases">
        <authorList>
            <person name="Noh H."/>
        </authorList>
    </citation>
    <scope>NUCLEOTIDE SEQUENCE</scope>
    <source>
        <strain evidence="2">DUCC4014</strain>
    </source>
</reference>
<feature type="compositionally biased region" description="Low complexity" evidence="1">
    <location>
        <begin position="1122"/>
        <end position="1158"/>
    </location>
</feature>
<evidence type="ECO:0000313" key="3">
    <source>
        <dbReference type="Proteomes" id="UP000827549"/>
    </source>
</evidence>
<proteinExistence type="predicted"/>
<feature type="compositionally biased region" description="Acidic residues" evidence="1">
    <location>
        <begin position="467"/>
        <end position="480"/>
    </location>
</feature>
<dbReference type="InterPro" id="IPR009072">
    <property type="entry name" value="Histone-fold"/>
</dbReference>
<feature type="compositionally biased region" description="Polar residues" evidence="1">
    <location>
        <begin position="293"/>
        <end position="302"/>
    </location>
</feature>
<feature type="compositionally biased region" description="Low complexity" evidence="1">
    <location>
        <begin position="892"/>
        <end position="912"/>
    </location>
</feature>
<feature type="region of interest" description="Disordered" evidence="1">
    <location>
        <begin position="868"/>
        <end position="982"/>
    </location>
</feature>
<organism evidence="2 3">
    <name type="scientific">Vanrija pseudolonga</name>
    <dbReference type="NCBI Taxonomy" id="143232"/>
    <lineage>
        <taxon>Eukaryota</taxon>
        <taxon>Fungi</taxon>
        <taxon>Dikarya</taxon>
        <taxon>Basidiomycota</taxon>
        <taxon>Agaricomycotina</taxon>
        <taxon>Tremellomycetes</taxon>
        <taxon>Trichosporonales</taxon>
        <taxon>Trichosporonaceae</taxon>
        <taxon>Vanrija</taxon>
    </lineage>
</organism>
<protein>
    <submittedName>
        <fullName evidence="2">Uncharacterized protein</fullName>
    </submittedName>
</protein>
<feature type="region of interest" description="Disordered" evidence="1">
    <location>
        <begin position="284"/>
        <end position="303"/>
    </location>
</feature>
<dbReference type="GeneID" id="87812498"/>